<feature type="region of interest" description="Disordered" evidence="1">
    <location>
        <begin position="531"/>
        <end position="551"/>
    </location>
</feature>
<dbReference type="EMBL" id="LAZR01015639">
    <property type="protein sequence ID" value="KKM08043.1"/>
    <property type="molecule type" value="Genomic_DNA"/>
</dbReference>
<dbReference type="Pfam" id="PF06074">
    <property type="entry name" value="Portal_Mu"/>
    <property type="match status" value="1"/>
</dbReference>
<feature type="region of interest" description="Disordered" evidence="1">
    <location>
        <begin position="392"/>
        <end position="417"/>
    </location>
</feature>
<sequence length="551" mass="62801">MADRAEIGSTGLNRFSGEVIEEFLTELRGDRGRKIYEEMRSNDAIVGAILFSIEMALREVPWFAKKKKGTQNQVDFLESCMHDMSHTWADFISEVLLMLPFGYSYFELVYKNRKSDTSKWDDGMMGWRKFGYRAPDSIVRWDIDDAGGINGLWQSAPPNYKEVYIPISKSILFRTKREKNNPEGKSILRTAYRAWYFKKNLEALEGISLERVYAGFPVIKLPQGASTGSGSTTDETKAKEIVRRTRVDEQMGIVLPQGWDFSLIGPEGGRGLDAYNTTISRYRQEIMMSVMASFIALGIEKAGSYALAREQRDFFQIALQGWLNNIKETLNEFAVPKLLELNNIDKNAAILEVGQVGQVDLEKLSTYISNLTQAFALTPDEDLETYLREAGGLPEKMKGTEPAGASETPPPEEPEETELEEELLAEKHSPIEKAWDSLNQDEINELKMLVYDRGGGFYKQGSTRPMTEEEKERANQLAIKLFKQLGENLETEKVSKTEEGEAWHPQTRKRPVTLKELRNAEEELERSIRRFFPETEDVDTEQLEGFTTHSH</sequence>
<evidence type="ECO:0000256" key="1">
    <source>
        <dbReference type="SAM" id="MobiDB-lite"/>
    </source>
</evidence>
<comment type="caution">
    <text evidence="2">The sequence shown here is derived from an EMBL/GenBank/DDBJ whole genome shotgun (WGS) entry which is preliminary data.</text>
</comment>
<accession>A0A0F9KA46</accession>
<evidence type="ECO:0008006" key="3">
    <source>
        <dbReference type="Google" id="ProtNLM"/>
    </source>
</evidence>
<feature type="region of interest" description="Disordered" evidence="1">
    <location>
        <begin position="491"/>
        <end position="511"/>
    </location>
</feature>
<evidence type="ECO:0000313" key="2">
    <source>
        <dbReference type="EMBL" id="KKM08043.1"/>
    </source>
</evidence>
<dbReference type="InterPro" id="IPR009279">
    <property type="entry name" value="Portal_Mu"/>
</dbReference>
<feature type="compositionally biased region" description="Basic and acidic residues" evidence="1">
    <location>
        <begin position="491"/>
        <end position="502"/>
    </location>
</feature>
<organism evidence="2">
    <name type="scientific">marine sediment metagenome</name>
    <dbReference type="NCBI Taxonomy" id="412755"/>
    <lineage>
        <taxon>unclassified sequences</taxon>
        <taxon>metagenomes</taxon>
        <taxon>ecological metagenomes</taxon>
    </lineage>
</organism>
<proteinExistence type="predicted"/>
<dbReference type="AlphaFoldDB" id="A0A0F9KA46"/>
<reference evidence="2" key="1">
    <citation type="journal article" date="2015" name="Nature">
        <title>Complex archaea that bridge the gap between prokaryotes and eukaryotes.</title>
        <authorList>
            <person name="Spang A."/>
            <person name="Saw J.H."/>
            <person name="Jorgensen S.L."/>
            <person name="Zaremba-Niedzwiedzka K."/>
            <person name="Martijn J."/>
            <person name="Lind A.E."/>
            <person name="van Eijk R."/>
            <person name="Schleper C."/>
            <person name="Guy L."/>
            <person name="Ettema T.J."/>
        </authorList>
    </citation>
    <scope>NUCLEOTIDE SEQUENCE</scope>
</reference>
<protein>
    <recommendedName>
        <fullName evidence="3">Portal protein</fullName>
    </recommendedName>
</protein>
<name>A0A0F9KA46_9ZZZZ</name>
<gene>
    <name evidence="2" type="ORF">LCGC14_1727870</name>
</gene>